<gene>
    <name evidence="2" type="ORF">BTUL_0250g00090</name>
</gene>
<reference evidence="2 3" key="1">
    <citation type="submission" date="2017-12" db="EMBL/GenBank/DDBJ databases">
        <title>Comparative genomics of Botrytis spp.</title>
        <authorList>
            <person name="Valero-Jimenez C.A."/>
            <person name="Tapia P."/>
            <person name="Veloso J."/>
            <person name="Silva-Moreno E."/>
            <person name="Staats M."/>
            <person name="Valdes J.H."/>
            <person name="Van Kan J.A.L."/>
        </authorList>
    </citation>
    <scope>NUCLEOTIDE SEQUENCE [LARGE SCALE GENOMIC DNA]</scope>
    <source>
        <strain evidence="2 3">Bt9001</strain>
    </source>
</reference>
<organism evidence="2 3">
    <name type="scientific">Botrytis tulipae</name>
    <dbReference type="NCBI Taxonomy" id="87230"/>
    <lineage>
        <taxon>Eukaryota</taxon>
        <taxon>Fungi</taxon>
        <taxon>Dikarya</taxon>
        <taxon>Ascomycota</taxon>
        <taxon>Pezizomycotina</taxon>
        <taxon>Leotiomycetes</taxon>
        <taxon>Helotiales</taxon>
        <taxon>Sclerotiniaceae</taxon>
        <taxon>Botrytis</taxon>
    </lineage>
</organism>
<protein>
    <submittedName>
        <fullName evidence="2">Uncharacterized protein</fullName>
    </submittedName>
</protein>
<name>A0A4Z1EAY2_9HELO</name>
<evidence type="ECO:0000313" key="3">
    <source>
        <dbReference type="Proteomes" id="UP000297777"/>
    </source>
</evidence>
<comment type="caution">
    <text evidence="2">The sequence shown here is derived from an EMBL/GenBank/DDBJ whole genome shotgun (WGS) entry which is preliminary data.</text>
</comment>
<feature type="region of interest" description="Disordered" evidence="1">
    <location>
        <begin position="230"/>
        <end position="256"/>
    </location>
</feature>
<feature type="compositionally biased region" description="Polar residues" evidence="1">
    <location>
        <begin position="183"/>
        <end position="196"/>
    </location>
</feature>
<sequence length="307" mass="35928">MHRASRSFFVFTSSKIIKGRYQYPHLLKSSTSIATQEVARIIQQQQTSYFPRFPYKMNTSLPPPLRSKLGGKRDWTLKPRQDLTPAVIGLQEPNKMRIALLSVTEAGLGREVYYDRGYGNGEPFDWNDSSDIFLLNDWRREKIRKYTPRDLGQVERTKEVRNQVIENKVAKKPSVPRAMVEQPQKSQIAQKQTSTGIREPLDPKKNTDEEFITMITRCREMEKFRAQKRRAARQVTPRLANGRRQHPSNRQGPIEFLPVDLERLSSLTPKQQRRDQNTHVKNWFVIFKVIEKSFELPSREIGVEYNL</sequence>
<dbReference type="OrthoDB" id="3524864at2759"/>
<proteinExistence type="predicted"/>
<evidence type="ECO:0000313" key="2">
    <source>
        <dbReference type="EMBL" id="TGO07738.1"/>
    </source>
</evidence>
<accession>A0A4Z1EAY2</accession>
<keyword evidence="3" id="KW-1185">Reference proteome</keyword>
<dbReference type="EMBL" id="PQXH01000250">
    <property type="protein sequence ID" value="TGO07738.1"/>
    <property type="molecule type" value="Genomic_DNA"/>
</dbReference>
<dbReference type="AlphaFoldDB" id="A0A4Z1EAY2"/>
<dbReference type="Proteomes" id="UP000297777">
    <property type="component" value="Unassembled WGS sequence"/>
</dbReference>
<evidence type="ECO:0000256" key="1">
    <source>
        <dbReference type="SAM" id="MobiDB-lite"/>
    </source>
</evidence>
<feature type="region of interest" description="Disordered" evidence="1">
    <location>
        <begin position="172"/>
        <end position="204"/>
    </location>
</feature>